<evidence type="ECO:0000256" key="1">
    <source>
        <dbReference type="SAM" id="MobiDB-lite"/>
    </source>
</evidence>
<dbReference type="Pfam" id="PF01348">
    <property type="entry name" value="Intron_maturas2"/>
    <property type="match status" value="1"/>
</dbReference>
<dbReference type="Pfam" id="PF00078">
    <property type="entry name" value="RVT_1"/>
    <property type="match status" value="1"/>
</dbReference>
<geneLocation type="mitochondrion" evidence="3"/>
<keyword evidence="3" id="KW-0496">Mitochondrion</keyword>
<accession>A0A5P9NXE9</accession>
<dbReference type="GO" id="GO:0003964">
    <property type="term" value="F:RNA-directed DNA polymerase activity"/>
    <property type="evidence" value="ECO:0007669"/>
    <property type="project" value="TreeGrafter"/>
</dbReference>
<dbReference type="GeneID" id="42369828"/>
<dbReference type="PROSITE" id="PS50878">
    <property type="entry name" value="RT_POL"/>
    <property type="match status" value="1"/>
</dbReference>
<dbReference type="PANTHER" id="PTHR33642">
    <property type="entry name" value="COX1/OXI3 INTRON 1 PROTEIN-RELATED"/>
    <property type="match status" value="1"/>
</dbReference>
<dbReference type="CDD" id="cd01651">
    <property type="entry name" value="RT_G2_intron"/>
    <property type="match status" value="1"/>
</dbReference>
<sequence>MGLPSSEISLSWGVYGQDNEFDTRIRPEKGLHTLSRICRYVRGTPSCRDTAGDGVVNGSSGRASTSNFSKKDRASNRQSAQRPKNTREVASKQQKNTNVEQPREGTAQSGRTRRSRNSKGEGNQPNQIAKGTIPDTFHEKPYVPSENGPETAKSTGRNPFRKPTRKDGWRTGVSTYASLMVKDCATSQGKYNGLINIISDPEFLIGCYEAIKGKPGNMTPGINNETLDGIDRTWFENIAESLKKGQFEFSPARRVQIPKPGKTEKRPLGIASPREKIVQKALQVVLEAIWEPMFLDSSHGFRPKRSCHSALKTLYLKGSHHSWAIQGDITKCFDSIPHDIIMKRLSKKITCQRTLELVNKALSAGYVDPVSGKIIREKTGTPQGSVLSPLLCNIVLHELDKFMHKLQERYNKGSKRQENIAYRKARQRRERSDNKEDRKLQLAIMRQTPKGDPMDPGFRRLLYIRFADDFLILIAGTKNEAIRIKKEVSNLLSQKCGLELNLSKTTITHTASEWIYFLGAMCKNIPRLNRPFVKSGNSTTYRRVHTRMMIFAPIEKLLLKLKKRGIAKRSSGHGILRPTALRGLTGMGHADIIAFYQQKITGILNYYSFAGNRANLSKVVWFLHQSCALTLALKYKLKTIRRTMNKFGKTLACPNTKKGLMLPHNLRATHYFNTTASVPTPEAIIKISWANKLTKTGLGKICAICGTTTVEMHHVRSVKEIRARIRTGEVTYEKWIGAYKRKQIPLCVDHHQKYHKGELNREEMSTIANYT</sequence>
<reference evidence="3" key="1">
    <citation type="submission" date="2019-10" db="EMBL/GenBank/DDBJ databases">
        <title>Complete mitogenome of the streptophyte green alga Coleochaete scutata (Coleochaetophyceae).</title>
        <authorList>
            <person name="Turmel M."/>
            <person name="Otis C."/>
            <person name="Lemieux C."/>
        </authorList>
    </citation>
    <scope>NUCLEOTIDE SEQUENCE</scope>
</reference>
<evidence type="ECO:0000313" key="3">
    <source>
        <dbReference type="EMBL" id="QFU80127.1"/>
    </source>
</evidence>
<proteinExistence type="predicted"/>
<feature type="region of interest" description="Disordered" evidence="1">
    <location>
        <begin position="414"/>
        <end position="438"/>
    </location>
</feature>
<organism evidence="3">
    <name type="scientific">Coleochaete scutata</name>
    <dbReference type="NCBI Taxonomy" id="3125"/>
    <lineage>
        <taxon>Eukaryota</taxon>
        <taxon>Viridiplantae</taxon>
        <taxon>Streptophyta</taxon>
        <taxon>Coleochaetophyceae</taxon>
        <taxon>Coleochaetales</taxon>
        <taxon>Coleochaetaceae</taxon>
        <taxon>Coleochaete</taxon>
    </lineage>
</organism>
<dbReference type="RefSeq" id="YP_009710022.1">
    <property type="nucleotide sequence ID" value="NC_045180.1"/>
</dbReference>
<feature type="region of interest" description="Disordered" evidence="1">
    <location>
        <begin position="44"/>
        <end position="169"/>
    </location>
</feature>
<dbReference type="InterPro" id="IPR000477">
    <property type="entry name" value="RT_dom"/>
</dbReference>
<dbReference type="GO" id="GO:0090615">
    <property type="term" value="P:mitochondrial mRNA processing"/>
    <property type="evidence" value="ECO:0007669"/>
    <property type="project" value="TreeGrafter"/>
</dbReference>
<dbReference type="AlphaFoldDB" id="A0A5P9NXE9"/>
<feature type="domain" description="Reverse transcriptase" evidence="2">
    <location>
        <begin position="238"/>
        <end position="522"/>
    </location>
</feature>
<evidence type="ECO:0000259" key="2">
    <source>
        <dbReference type="PROSITE" id="PS50878"/>
    </source>
</evidence>
<protein>
    <recommendedName>
        <fullName evidence="2">Reverse transcriptase domain-containing protein</fullName>
    </recommendedName>
</protein>
<dbReference type="GO" id="GO:0006315">
    <property type="term" value="P:homing of group II introns"/>
    <property type="evidence" value="ECO:0007669"/>
    <property type="project" value="TreeGrafter"/>
</dbReference>
<feature type="compositionally biased region" description="Polar residues" evidence="1">
    <location>
        <begin position="57"/>
        <end position="68"/>
    </location>
</feature>
<dbReference type="PANTHER" id="PTHR33642:SF4">
    <property type="entry name" value="COX1_OXI3 INTRON 1 PROTEIN-RELATED"/>
    <property type="match status" value="1"/>
</dbReference>
<dbReference type="EMBL" id="MN613583">
    <property type="protein sequence ID" value="QFU80127.1"/>
    <property type="molecule type" value="Genomic_DNA"/>
</dbReference>
<feature type="compositionally biased region" description="Polar residues" evidence="1">
    <location>
        <begin position="120"/>
        <end position="129"/>
    </location>
</feature>
<dbReference type="SUPFAM" id="SSF56672">
    <property type="entry name" value="DNA/RNA polymerases"/>
    <property type="match status" value="1"/>
</dbReference>
<feature type="compositionally biased region" description="Polar residues" evidence="1">
    <location>
        <begin position="91"/>
        <end position="110"/>
    </location>
</feature>
<dbReference type="InterPro" id="IPR043502">
    <property type="entry name" value="DNA/RNA_pol_sf"/>
</dbReference>
<dbReference type="GO" id="GO:0005739">
    <property type="term" value="C:mitochondrion"/>
    <property type="evidence" value="ECO:0007669"/>
    <property type="project" value="TreeGrafter"/>
</dbReference>
<name>A0A5P9NXE9_COLSC</name>
<dbReference type="InterPro" id="IPR024937">
    <property type="entry name" value="Domain_X"/>
</dbReference>
<gene>
    <name evidence="3" type="primary">orf771</name>
</gene>